<evidence type="ECO:0000256" key="2">
    <source>
        <dbReference type="ARBA" id="ARBA00007400"/>
    </source>
</evidence>
<dbReference type="eggNOG" id="COG3274">
    <property type="taxonomic scope" value="Bacteria"/>
</dbReference>
<dbReference type="Pfam" id="PF01757">
    <property type="entry name" value="Acyl_transf_3"/>
    <property type="match status" value="1"/>
</dbReference>
<comment type="subcellular location">
    <subcellularLocation>
        <location evidence="1">Cell membrane</location>
        <topology evidence="1">Multi-pass membrane protein</topology>
    </subcellularLocation>
</comment>
<dbReference type="GO" id="GO:0005886">
    <property type="term" value="C:plasma membrane"/>
    <property type="evidence" value="ECO:0007669"/>
    <property type="project" value="UniProtKB-SubCell"/>
</dbReference>
<dbReference type="RefSeq" id="WP_013700932.1">
    <property type="nucleotide sequence ID" value="NC_015385.1"/>
</dbReference>
<evidence type="ECO:0000256" key="5">
    <source>
        <dbReference type="ARBA" id="ARBA00022989"/>
    </source>
</evidence>
<keyword evidence="6 7" id="KW-0472">Membrane</keyword>
<dbReference type="GO" id="GO:0009246">
    <property type="term" value="P:enterobacterial common antigen biosynthetic process"/>
    <property type="evidence" value="ECO:0007669"/>
    <property type="project" value="TreeGrafter"/>
</dbReference>
<evidence type="ECO:0000256" key="3">
    <source>
        <dbReference type="ARBA" id="ARBA00022475"/>
    </source>
</evidence>
<dbReference type="HOGENOM" id="CLU_047714_0_0_12"/>
<evidence type="ECO:0000256" key="1">
    <source>
        <dbReference type="ARBA" id="ARBA00004651"/>
    </source>
</evidence>
<dbReference type="KEGG" id="tsu:Tresu_0701"/>
<feature type="transmembrane region" description="Helical" evidence="7">
    <location>
        <begin position="166"/>
        <end position="185"/>
    </location>
</feature>
<organism evidence="9 11">
    <name type="scientific">Treponema succinifaciens (strain ATCC 33096 / DSM 2489 / 6091)</name>
    <dbReference type="NCBI Taxonomy" id="869209"/>
    <lineage>
        <taxon>Bacteria</taxon>
        <taxon>Pseudomonadati</taxon>
        <taxon>Spirochaetota</taxon>
        <taxon>Spirochaetia</taxon>
        <taxon>Spirochaetales</taxon>
        <taxon>Treponemataceae</taxon>
        <taxon>Treponema</taxon>
    </lineage>
</organism>
<accession>F2NVB8</accession>
<dbReference type="InterPro" id="IPR002656">
    <property type="entry name" value="Acyl_transf_3_dom"/>
</dbReference>
<keyword evidence="4 7" id="KW-0812">Transmembrane</keyword>
<feature type="domain" description="Acyltransferase 3" evidence="8">
    <location>
        <begin position="9"/>
        <end position="341"/>
    </location>
</feature>
<dbReference type="PANTHER" id="PTHR40074:SF2">
    <property type="entry name" value="O-ACETYLTRANSFERASE WECH"/>
    <property type="match status" value="1"/>
</dbReference>
<proteinExistence type="inferred from homology"/>
<dbReference type="EMBL" id="CP002631">
    <property type="protein sequence ID" value="AEB13628.1"/>
    <property type="molecule type" value="Genomic_DNA"/>
</dbReference>
<feature type="transmembrane region" description="Helical" evidence="7">
    <location>
        <begin position="324"/>
        <end position="345"/>
    </location>
</feature>
<dbReference type="GO" id="GO:0016413">
    <property type="term" value="F:O-acetyltransferase activity"/>
    <property type="evidence" value="ECO:0007669"/>
    <property type="project" value="TreeGrafter"/>
</dbReference>
<evidence type="ECO:0000313" key="11">
    <source>
        <dbReference type="Proteomes" id="UP000006852"/>
    </source>
</evidence>
<feature type="transmembrane region" description="Helical" evidence="7">
    <location>
        <begin position="83"/>
        <end position="101"/>
    </location>
</feature>
<dbReference type="EMBL" id="CP002631">
    <property type="protein sequence ID" value="AEB13640.1"/>
    <property type="molecule type" value="Genomic_DNA"/>
</dbReference>
<feature type="transmembrane region" description="Helical" evidence="7">
    <location>
        <begin position="52"/>
        <end position="71"/>
    </location>
</feature>
<feature type="transmembrane region" description="Helical" evidence="7">
    <location>
        <begin position="12"/>
        <end position="32"/>
    </location>
</feature>
<evidence type="ECO:0000313" key="10">
    <source>
        <dbReference type="EMBL" id="AEB13640.1"/>
    </source>
</evidence>
<sequence>MENSNKRIVYADLLRIIATFAVIVLHVSASKWYDTPVKDFNWQIYNLYDSLVRWAVPIFIMLSGMFFLNPEKFISTSNIIKKYIFRILLAIIVWGLFYQAYEIIGKFIFRNESITLKRIIVAFAKIPLGPPWYHLWYLYMLIGLYLLTPIYRIFVKNAEEKDIRYLLILFFLFGLVLPFLKKVLLHFDSRLNINFEISELINYSGYYFAGYYFSKYPINKNAKIGIYSLGFLSFIFTIICTSYISIKNGEPNGYLYGNLLPTTMFEAFTIFLLIKSIDEKEFSEKKAQIISEISKSTFGIYLIHDFIKSVIFMVGITSDFINPLLAVPVSSVVIFVISLCIIFFTRKIPVSKYIM</sequence>
<dbReference type="GeneID" id="302997892"/>
<dbReference type="AlphaFoldDB" id="F2NVB8"/>
<dbReference type="PANTHER" id="PTHR40074">
    <property type="entry name" value="O-ACETYLTRANSFERASE WECH"/>
    <property type="match status" value="1"/>
</dbReference>
<keyword evidence="11" id="KW-1185">Reference proteome</keyword>
<name>F2NVB8_TRES6</name>
<feature type="transmembrane region" description="Helical" evidence="7">
    <location>
        <begin position="226"/>
        <end position="246"/>
    </location>
</feature>
<dbReference type="KEGG" id="tsu:Tresu_0687"/>
<reference evidence="9 11" key="1">
    <citation type="journal article" date="2011" name="Stand. Genomic Sci.">
        <title>Complete genome sequence of Treponema succinifaciens type strain (6091).</title>
        <authorList>
            <person name="Han C."/>
            <person name="Gronow S."/>
            <person name="Teshima H."/>
            <person name="Lapidus A."/>
            <person name="Nolan M."/>
            <person name="Lucas S."/>
            <person name="Hammon N."/>
            <person name="Deshpande S."/>
            <person name="Cheng J.F."/>
            <person name="Zeytun A."/>
            <person name="Tapia R."/>
            <person name="Goodwin L."/>
            <person name="Pitluck S."/>
            <person name="Liolios K."/>
            <person name="Pagani I."/>
            <person name="Ivanova N."/>
            <person name="Mavromatis K."/>
            <person name="Mikhailova N."/>
            <person name="Huntemann M."/>
            <person name="Pati A."/>
            <person name="Chen A."/>
            <person name="Palaniappan K."/>
            <person name="Land M."/>
            <person name="Hauser L."/>
            <person name="Brambilla E.M."/>
            <person name="Rohde M."/>
            <person name="Goker M."/>
            <person name="Woyke T."/>
            <person name="Bristow J."/>
            <person name="Eisen J.A."/>
            <person name="Markowitz V."/>
            <person name="Hugenholtz P."/>
            <person name="Kyrpides N.C."/>
            <person name="Klenk H.P."/>
            <person name="Detter J.C."/>
        </authorList>
    </citation>
    <scope>NUCLEOTIDE SEQUENCE [LARGE SCALE GENOMIC DNA]</scope>
    <source>
        <strain evidence="11">ATCC 33096 / DSM 2489 / 6091</strain>
        <strain evidence="9">DSM 2489</strain>
    </source>
</reference>
<keyword evidence="3" id="KW-1003">Cell membrane</keyword>
<comment type="similarity">
    <text evidence="2">Belongs to the acyltransferase 3 family.</text>
</comment>
<protein>
    <recommendedName>
        <fullName evidence="8">Acyltransferase 3 domain-containing protein</fullName>
    </recommendedName>
</protein>
<dbReference type="OrthoDB" id="9810469at2"/>
<evidence type="ECO:0000313" key="9">
    <source>
        <dbReference type="EMBL" id="AEB13628.1"/>
    </source>
</evidence>
<feature type="transmembrane region" description="Helical" evidence="7">
    <location>
        <begin position="136"/>
        <end position="154"/>
    </location>
</feature>
<evidence type="ECO:0000256" key="6">
    <source>
        <dbReference type="ARBA" id="ARBA00023136"/>
    </source>
</evidence>
<gene>
    <name evidence="9" type="ordered locus">Tresu_0687</name>
    <name evidence="10" type="ordered locus">Tresu_0701</name>
</gene>
<dbReference type="Proteomes" id="UP000006852">
    <property type="component" value="Chromosome"/>
</dbReference>
<reference evidence="11" key="2">
    <citation type="submission" date="2011-04" db="EMBL/GenBank/DDBJ databases">
        <title>The complete genome of chromosome of Treponema succinifaciens DSM 2489.</title>
        <authorList>
            <person name="Lucas S."/>
            <person name="Copeland A."/>
            <person name="Lapidus A."/>
            <person name="Bruce D."/>
            <person name="Goodwin L."/>
            <person name="Pitluck S."/>
            <person name="Peters L."/>
            <person name="Kyrpides N."/>
            <person name="Mavromatis K."/>
            <person name="Ivanova N."/>
            <person name="Ovchinnikova G."/>
            <person name="Teshima H."/>
            <person name="Detter J.C."/>
            <person name="Tapia R."/>
            <person name="Han C."/>
            <person name="Land M."/>
            <person name="Hauser L."/>
            <person name="Markowitz V."/>
            <person name="Cheng J.-F."/>
            <person name="Hugenholtz P."/>
            <person name="Woyke T."/>
            <person name="Wu D."/>
            <person name="Gronow S."/>
            <person name="Wellnitz S."/>
            <person name="Brambilla E."/>
            <person name="Klenk H.-P."/>
            <person name="Eisen J.A."/>
        </authorList>
    </citation>
    <scope>NUCLEOTIDE SEQUENCE [LARGE SCALE GENOMIC DNA]</scope>
    <source>
        <strain evidence="11">ATCC 33096 / DSM 2489 / 6091</strain>
    </source>
</reference>
<feature type="transmembrane region" description="Helical" evidence="7">
    <location>
        <begin position="258"/>
        <end position="277"/>
    </location>
</feature>
<evidence type="ECO:0000256" key="7">
    <source>
        <dbReference type="SAM" id="Phobius"/>
    </source>
</evidence>
<evidence type="ECO:0000256" key="4">
    <source>
        <dbReference type="ARBA" id="ARBA00022692"/>
    </source>
</evidence>
<keyword evidence="5 7" id="KW-1133">Transmembrane helix</keyword>
<evidence type="ECO:0000259" key="8">
    <source>
        <dbReference type="Pfam" id="PF01757"/>
    </source>
</evidence>